<dbReference type="InterPro" id="IPR026838">
    <property type="entry name" value="YheC/D"/>
</dbReference>
<proteinExistence type="predicted"/>
<reference evidence="1" key="1">
    <citation type="submission" date="2019-10" db="EMBL/GenBank/DDBJ databases">
        <title>Description of Paenibacillus glebae sp. nov.</title>
        <authorList>
            <person name="Carlier A."/>
            <person name="Qi S."/>
        </authorList>
    </citation>
    <scope>NUCLEOTIDE SEQUENCE</scope>
    <source>
        <strain evidence="1">LMG 31456</strain>
    </source>
</reference>
<dbReference type="Gene3D" id="3.30.470.20">
    <property type="entry name" value="ATP-grasp fold, B domain"/>
    <property type="match status" value="1"/>
</dbReference>
<organism evidence="1 2">
    <name type="scientific">Paenibacillus foliorum</name>
    <dbReference type="NCBI Taxonomy" id="2654974"/>
    <lineage>
        <taxon>Bacteria</taxon>
        <taxon>Bacillati</taxon>
        <taxon>Bacillota</taxon>
        <taxon>Bacilli</taxon>
        <taxon>Bacillales</taxon>
        <taxon>Paenibacillaceae</taxon>
        <taxon>Paenibacillus</taxon>
    </lineage>
</organism>
<evidence type="ECO:0000313" key="2">
    <source>
        <dbReference type="Proteomes" id="UP000641588"/>
    </source>
</evidence>
<dbReference type="Pfam" id="PF14398">
    <property type="entry name" value="ATPgrasp_YheCD"/>
    <property type="match status" value="1"/>
</dbReference>
<dbReference type="SUPFAM" id="SSF56059">
    <property type="entry name" value="Glutathione synthetase ATP-binding domain-like"/>
    <property type="match status" value="1"/>
</dbReference>
<dbReference type="AlphaFoldDB" id="A0A972GXE7"/>
<name>A0A972GXE7_9BACL</name>
<comment type="caution">
    <text evidence="1">The sequence shown here is derived from an EMBL/GenBank/DDBJ whole genome shotgun (WGS) entry which is preliminary data.</text>
</comment>
<dbReference type="Proteomes" id="UP000641588">
    <property type="component" value="Unassembled WGS sequence"/>
</dbReference>
<sequence length="455" mass="50714">MKRTKVKIQVQHAGMYSDDRVIMLSDALVKRWKIPTNTTLALRYGSAKHEVKVVPIQQAGILRINDSIAAKWGLSTGSPLCLQYKPTNRALHIGPLIGVMISRVYSGTPDRPFGAITAFCRELDDACKLYGAAVYYVTPDELSGQGETVKGWHYAGKWVKRTFPLPNVIYNRLTSRKLENRPNVQQFLRHAKTQHHAVLFNEKYLNKTEVFDALRKESGLQIYLPESYLLKNLQTLKSMCTKYPTVFLKPITGSLGKGIIRIKRLPDNSFTCHFTNLGGVRKQSFGNLTQMCAALSGKIKQQRYQIQQGLTLISVGDRPVDFRALVQRDEQGQWGITSIVARIAGSHHFVSNLARGGTLSTVKDALARSNSTASSGGAVKLRRASLAIAKGIETQIQGHFAELGVDLALDMQGRVWLIEVNSKPSKDDNTQLSGENKLRPSVKQLIQYSRYAAKF</sequence>
<dbReference type="EMBL" id="WHOD01000013">
    <property type="protein sequence ID" value="NOU92311.1"/>
    <property type="molecule type" value="Genomic_DNA"/>
</dbReference>
<evidence type="ECO:0000313" key="1">
    <source>
        <dbReference type="EMBL" id="NOU92311.1"/>
    </source>
</evidence>
<gene>
    <name evidence="1" type="ORF">GC093_03545</name>
</gene>
<protein>
    <submittedName>
        <fullName evidence="1">YheC/YheD family protein</fullName>
    </submittedName>
</protein>
<dbReference type="RefSeq" id="WP_171650489.1">
    <property type="nucleotide sequence ID" value="NZ_WHOD01000013.1"/>
</dbReference>
<accession>A0A972GXE7</accession>
<keyword evidence="2" id="KW-1185">Reference proteome</keyword>